<feature type="transmembrane region" description="Helical" evidence="13">
    <location>
        <begin position="48"/>
        <end position="68"/>
    </location>
</feature>
<name>A0AAI9NDR0_BORPT</name>
<keyword evidence="4" id="KW-1003">Cell membrane</keyword>
<keyword evidence="10 13" id="KW-1133">Transmembrane helix</keyword>
<evidence type="ECO:0000256" key="1">
    <source>
        <dbReference type="ARBA" id="ARBA00004429"/>
    </source>
</evidence>
<comment type="subcellular location">
    <subcellularLocation>
        <location evidence="1">Cell inner membrane</location>
        <topology evidence="1">Multi-pass membrane protein</topology>
    </subcellularLocation>
</comment>
<keyword evidence="6" id="KW-0997">Cell inner membrane</keyword>
<dbReference type="Pfam" id="PF01618">
    <property type="entry name" value="MotA_ExbB"/>
    <property type="match status" value="1"/>
</dbReference>
<evidence type="ECO:0000256" key="6">
    <source>
        <dbReference type="ARBA" id="ARBA00022519"/>
    </source>
</evidence>
<comment type="similarity">
    <text evidence="2">Belongs to the MotA family.</text>
</comment>
<keyword evidence="8" id="KW-0283">Flagellar rotation</keyword>
<evidence type="ECO:0000313" key="17">
    <source>
        <dbReference type="Proteomes" id="UP000018679"/>
    </source>
</evidence>
<dbReference type="AlphaFoldDB" id="A0AAI9NDR0"/>
<accession>A0AAI9NDR0</accession>
<keyword evidence="16" id="KW-0969">Cilium</keyword>
<evidence type="ECO:0000313" key="16">
    <source>
        <dbReference type="EMBL" id="ETH29819.1"/>
    </source>
</evidence>
<dbReference type="GO" id="GO:1902600">
    <property type="term" value="P:proton transmembrane transport"/>
    <property type="evidence" value="ECO:0007669"/>
    <property type="project" value="UniProtKB-KW"/>
</dbReference>
<gene>
    <name evidence="16" type="primary">motA</name>
    <name evidence="16" type="ORF">L566_1733</name>
</gene>
<evidence type="ECO:0000256" key="7">
    <source>
        <dbReference type="ARBA" id="ARBA00022692"/>
    </source>
</evidence>
<dbReference type="EMBL" id="AXSB02000036">
    <property type="protein sequence ID" value="ETH29819.1"/>
    <property type="molecule type" value="Genomic_DNA"/>
</dbReference>
<keyword evidence="16" id="KW-0282">Flagellum</keyword>
<dbReference type="PROSITE" id="PS01307">
    <property type="entry name" value="MOTA"/>
    <property type="match status" value="1"/>
</dbReference>
<keyword evidence="5" id="KW-0145">Chemotaxis</keyword>
<keyword evidence="11" id="KW-0406">Ion transport</keyword>
<dbReference type="GO" id="GO:0005886">
    <property type="term" value="C:plasma membrane"/>
    <property type="evidence" value="ECO:0007669"/>
    <property type="project" value="UniProtKB-SubCell"/>
</dbReference>
<evidence type="ECO:0000259" key="14">
    <source>
        <dbReference type="Pfam" id="PF01618"/>
    </source>
</evidence>
<dbReference type="GO" id="GO:0071978">
    <property type="term" value="P:bacterial-type flagellum-dependent swarming motility"/>
    <property type="evidence" value="ECO:0007669"/>
    <property type="project" value="InterPro"/>
</dbReference>
<feature type="transmembrane region" description="Helical" evidence="13">
    <location>
        <begin position="22"/>
        <end position="42"/>
    </location>
</feature>
<dbReference type="Proteomes" id="UP000018679">
    <property type="component" value="Unassembled WGS sequence"/>
</dbReference>
<evidence type="ECO:0000256" key="11">
    <source>
        <dbReference type="ARBA" id="ARBA00023065"/>
    </source>
</evidence>
<dbReference type="NCBIfam" id="TIGR03818">
    <property type="entry name" value="MotA1"/>
    <property type="match status" value="1"/>
</dbReference>
<feature type="transmembrane region" description="Helical" evidence="13">
    <location>
        <begin position="189"/>
        <end position="210"/>
    </location>
</feature>
<evidence type="ECO:0000256" key="9">
    <source>
        <dbReference type="ARBA" id="ARBA00022781"/>
    </source>
</evidence>
<proteinExistence type="inferred from homology"/>
<evidence type="ECO:0000256" key="10">
    <source>
        <dbReference type="ARBA" id="ARBA00022989"/>
    </source>
</evidence>
<evidence type="ECO:0000256" key="12">
    <source>
        <dbReference type="ARBA" id="ARBA00023136"/>
    </source>
</evidence>
<keyword evidence="7 13" id="KW-0812">Transmembrane</keyword>
<reference evidence="16 17" key="1">
    <citation type="journal article" date="2013" name="Genome Announc.">
        <title>Genome Sequences of 28 Bordetella pertussis U.S. Outbreak Strains Dating from 2010 to 2012.</title>
        <authorList>
            <person name="Harvill E.T."/>
            <person name="Goodfield L.L."/>
            <person name="Ivanov Y."/>
            <person name="Meyer J.A."/>
            <person name="Newth C."/>
            <person name="Cassiday P."/>
            <person name="Tondella M.L."/>
            <person name="Liao P."/>
            <person name="Zimmerman J."/>
            <person name="Meert K."/>
            <person name="Wessel D."/>
            <person name="Berger J."/>
            <person name="Dean J.M."/>
            <person name="Holubkov R."/>
            <person name="Burr J."/>
            <person name="Liu T."/>
            <person name="Brinkac L."/>
            <person name="Kim M."/>
            <person name="Losada L."/>
        </authorList>
    </citation>
    <scope>NUCLEOTIDE SEQUENCE [LARGE SCALE GENOMIC DNA]</scope>
    <source>
        <strain evidence="16 17">CHLA-26</strain>
    </source>
</reference>
<dbReference type="InterPro" id="IPR046786">
    <property type="entry name" value="MotA_N"/>
</dbReference>
<protein>
    <submittedName>
        <fullName evidence="16">Flagellar motor stator protein MotA</fullName>
    </submittedName>
</protein>
<keyword evidence="12 13" id="KW-0472">Membrane</keyword>
<dbReference type="PANTHER" id="PTHR30433:SF4">
    <property type="entry name" value="MOTILITY PROTEIN A"/>
    <property type="match status" value="1"/>
</dbReference>
<dbReference type="InterPro" id="IPR000540">
    <property type="entry name" value="Flag_MotA_CS"/>
</dbReference>
<keyword evidence="9" id="KW-0375">Hydrogen ion transport</keyword>
<comment type="caution">
    <text evidence="16">The sequence shown here is derived from an EMBL/GenBank/DDBJ whole genome shotgun (WGS) entry which is preliminary data.</text>
</comment>
<evidence type="ECO:0000259" key="15">
    <source>
        <dbReference type="Pfam" id="PF20560"/>
    </source>
</evidence>
<dbReference type="Pfam" id="PF20560">
    <property type="entry name" value="MotA_N"/>
    <property type="match status" value="1"/>
</dbReference>
<keyword evidence="16" id="KW-0966">Cell projection</keyword>
<dbReference type="GO" id="GO:0006935">
    <property type="term" value="P:chemotaxis"/>
    <property type="evidence" value="ECO:0007669"/>
    <property type="project" value="UniProtKB-KW"/>
</dbReference>
<evidence type="ECO:0000256" key="13">
    <source>
        <dbReference type="SAM" id="Phobius"/>
    </source>
</evidence>
<feature type="domain" description="Motility protein A N-terminal" evidence="15">
    <location>
        <begin position="25"/>
        <end position="114"/>
    </location>
</feature>
<dbReference type="InterPro" id="IPR022522">
    <property type="entry name" value="Flagellar_motor_stator_MotA"/>
</dbReference>
<dbReference type="InterPro" id="IPR047055">
    <property type="entry name" value="MotA-like"/>
</dbReference>
<keyword evidence="3" id="KW-0813">Transport</keyword>
<dbReference type="InterPro" id="IPR002898">
    <property type="entry name" value="MotA_ExbB_proton_chnl"/>
</dbReference>
<feature type="transmembrane region" description="Helical" evidence="13">
    <location>
        <begin position="222"/>
        <end position="241"/>
    </location>
</feature>
<dbReference type="PANTHER" id="PTHR30433">
    <property type="entry name" value="CHEMOTAXIS PROTEIN MOTA"/>
    <property type="match status" value="1"/>
</dbReference>
<evidence type="ECO:0000256" key="3">
    <source>
        <dbReference type="ARBA" id="ARBA00022448"/>
    </source>
</evidence>
<evidence type="ECO:0000256" key="5">
    <source>
        <dbReference type="ARBA" id="ARBA00022500"/>
    </source>
</evidence>
<sequence length="312" mass="33755">MPDGSGGIIGVGSRLRWQRPDVLIVIGYAVVILAVVGSFIGLGGHLGALYQPFELTLIAGAAVGAFMAGNSRKSLGLVAKAIPEAFRSSPYSKDVYMELMALLYVLLNKARREGLMAIESHIEDPLSSPIFNEYPRIMKDAKLMEFITDYLRIMISGNMSSFEIETLMDEEIETYRHEREVPTHALQQVADALPAFGIVAAVLGVIKALAAVDQPPAILGDLISKAMVGTFLGVLLAYGFVAPMAARIERRTSESVKVLECIKVTLLASMNGYPPQLAVEFGRKVLFSAVRPSFGELEEHVRQAKSAATGRA</sequence>
<evidence type="ECO:0000256" key="8">
    <source>
        <dbReference type="ARBA" id="ARBA00022779"/>
    </source>
</evidence>
<organism evidence="16 17">
    <name type="scientific">Bordetella pertussis CHLA-26</name>
    <dbReference type="NCBI Taxonomy" id="1331284"/>
    <lineage>
        <taxon>Bacteria</taxon>
        <taxon>Pseudomonadati</taxon>
        <taxon>Pseudomonadota</taxon>
        <taxon>Betaproteobacteria</taxon>
        <taxon>Burkholderiales</taxon>
        <taxon>Alcaligenaceae</taxon>
        <taxon>Bordetella</taxon>
    </lineage>
</organism>
<evidence type="ECO:0000256" key="2">
    <source>
        <dbReference type="ARBA" id="ARBA00008038"/>
    </source>
</evidence>
<evidence type="ECO:0000256" key="4">
    <source>
        <dbReference type="ARBA" id="ARBA00022475"/>
    </source>
</evidence>
<feature type="domain" description="MotA/TolQ/ExbB proton channel" evidence="14">
    <location>
        <begin position="146"/>
        <end position="260"/>
    </location>
</feature>